<name>A0A6G9QGB1_9GAMM</name>
<dbReference type="Proteomes" id="UP000502608">
    <property type="component" value="Chromosome"/>
</dbReference>
<evidence type="ECO:0008006" key="3">
    <source>
        <dbReference type="Google" id="ProtNLM"/>
    </source>
</evidence>
<keyword evidence="2" id="KW-1185">Reference proteome</keyword>
<dbReference type="KEGG" id="saes:HBH39_00220"/>
<protein>
    <recommendedName>
        <fullName evidence="3">Lipoprotein</fullName>
    </recommendedName>
</protein>
<proteinExistence type="predicted"/>
<gene>
    <name evidence="1" type="ORF">HBH39_00220</name>
</gene>
<dbReference type="AlphaFoldDB" id="A0A6G9QGB1"/>
<dbReference type="EMBL" id="CP050313">
    <property type="protein sequence ID" value="QIR13105.1"/>
    <property type="molecule type" value="Genomic_DNA"/>
</dbReference>
<dbReference type="PROSITE" id="PS51257">
    <property type="entry name" value="PROKAR_LIPOPROTEIN"/>
    <property type="match status" value="1"/>
</dbReference>
<dbReference type="RefSeq" id="WP_167674555.1">
    <property type="nucleotide sequence ID" value="NZ_CP050313.1"/>
</dbReference>
<reference evidence="1 2" key="1">
    <citation type="submission" date="2020-03" db="EMBL/GenBank/DDBJ databases">
        <title>Complete genome sequence of Shewanella sp.</title>
        <authorList>
            <person name="Kim Y.-S."/>
            <person name="Kim S.-J."/>
            <person name="Jung H.-K."/>
            <person name="Kim K.-H."/>
        </authorList>
    </citation>
    <scope>NUCLEOTIDE SEQUENCE [LARGE SCALE GENOMIC DNA]</scope>
    <source>
        <strain evidence="1 2">PN3F2</strain>
    </source>
</reference>
<evidence type="ECO:0000313" key="1">
    <source>
        <dbReference type="EMBL" id="QIR13105.1"/>
    </source>
</evidence>
<organism evidence="1 2">
    <name type="scientific">Shewanella aestuarii</name>
    <dbReference type="NCBI Taxonomy" id="1028752"/>
    <lineage>
        <taxon>Bacteria</taxon>
        <taxon>Pseudomonadati</taxon>
        <taxon>Pseudomonadota</taxon>
        <taxon>Gammaproteobacteria</taxon>
        <taxon>Alteromonadales</taxon>
        <taxon>Shewanellaceae</taxon>
        <taxon>Shewanella</taxon>
    </lineage>
</organism>
<evidence type="ECO:0000313" key="2">
    <source>
        <dbReference type="Proteomes" id="UP000502608"/>
    </source>
</evidence>
<sequence length="74" mass="8284">MRKLILPALIVLSVTGCKMTTGSKAYYYLGIPVKPLLLKLIMLKANQSKKLIYNQLLMQVGPLTLNIRLNLLQA</sequence>
<accession>A0A6G9QGB1</accession>